<evidence type="ECO:0000256" key="10">
    <source>
        <dbReference type="ARBA" id="ARBA00034269"/>
    </source>
</evidence>
<evidence type="ECO:0000256" key="4">
    <source>
        <dbReference type="ARBA" id="ARBA00022475"/>
    </source>
</evidence>
<comment type="subcellular location">
    <subcellularLocation>
        <location evidence="1">Cell membrane</location>
        <topology evidence="1">Multi-pass membrane protein</topology>
    </subcellularLocation>
    <subcellularLocation>
        <location evidence="12">Membrane</location>
        <topology evidence="12">Multi-pass membrane protein</topology>
    </subcellularLocation>
</comment>
<evidence type="ECO:0000313" key="13">
    <source>
        <dbReference type="EMBL" id="QAR32552.1"/>
    </source>
</evidence>
<accession>A0A3R5UU65</accession>
<gene>
    <name evidence="12 13" type="primary">corA</name>
    <name evidence="13" type="ORF">EP073_03770</name>
</gene>
<dbReference type="KEGG" id="gtl:EP073_03770"/>
<dbReference type="Gene3D" id="3.30.460.20">
    <property type="entry name" value="CorA soluble domain-like"/>
    <property type="match status" value="1"/>
</dbReference>
<dbReference type="GO" id="GO:0000287">
    <property type="term" value="F:magnesium ion binding"/>
    <property type="evidence" value="ECO:0007669"/>
    <property type="project" value="TreeGrafter"/>
</dbReference>
<dbReference type="GO" id="GO:0015087">
    <property type="term" value="F:cobalt ion transmembrane transporter activity"/>
    <property type="evidence" value="ECO:0007669"/>
    <property type="project" value="UniProtKB-UniRule"/>
</dbReference>
<dbReference type="AlphaFoldDB" id="A0A3R5UU65"/>
<keyword evidence="14" id="KW-1185">Reference proteome</keyword>
<dbReference type="InterPro" id="IPR002523">
    <property type="entry name" value="MgTranspt_CorA/ZnTranspt_ZntB"/>
</dbReference>
<dbReference type="FunFam" id="1.20.58.340:FF:000004">
    <property type="entry name" value="Magnesium transport protein CorA"/>
    <property type="match status" value="1"/>
</dbReference>
<dbReference type="SUPFAM" id="SSF143865">
    <property type="entry name" value="CorA soluble domain-like"/>
    <property type="match status" value="1"/>
</dbReference>
<comment type="catalytic activity">
    <reaction evidence="10">
        <text>Mg(2+)(in) = Mg(2+)(out)</text>
        <dbReference type="Rhea" id="RHEA:29827"/>
        <dbReference type="ChEBI" id="CHEBI:18420"/>
    </reaction>
</comment>
<evidence type="ECO:0000256" key="2">
    <source>
        <dbReference type="ARBA" id="ARBA00009765"/>
    </source>
</evidence>
<dbReference type="OrthoDB" id="9803416at2"/>
<comment type="similarity">
    <text evidence="2 12">Belongs to the CorA metal ion transporter (MIT) (TC 1.A.35) family.</text>
</comment>
<evidence type="ECO:0000256" key="3">
    <source>
        <dbReference type="ARBA" id="ARBA00022448"/>
    </source>
</evidence>
<feature type="transmembrane region" description="Helical" evidence="12">
    <location>
        <begin position="295"/>
        <end position="315"/>
    </location>
</feature>
<dbReference type="InterPro" id="IPR045861">
    <property type="entry name" value="CorA_cytoplasmic_dom"/>
</dbReference>
<dbReference type="NCBIfam" id="TIGR00383">
    <property type="entry name" value="corA"/>
    <property type="match status" value="1"/>
</dbReference>
<keyword evidence="9 12" id="KW-0472">Membrane</keyword>
<keyword evidence="4 12" id="KW-1003">Cell membrane</keyword>
<name>A0A3R5UU65_9BACT</name>
<dbReference type="SUPFAM" id="SSF144083">
    <property type="entry name" value="Magnesium transport protein CorA, transmembrane region"/>
    <property type="match status" value="1"/>
</dbReference>
<feature type="transmembrane region" description="Helical" evidence="12">
    <location>
        <begin position="327"/>
        <end position="347"/>
    </location>
</feature>
<keyword evidence="6 12" id="KW-0460">Magnesium</keyword>
<dbReference type="PANTHER" id="PTHR46494:SF1">
    <property type="entry name" value="CORA FAMILY METAL ION TRANSPORTER (EUROFUNG)"/>
    <property type="match status" value="1"/>
</dbReference>
<dbReference type="GO" id="GO:0050897">
    <property type="term" value="F:cobalt ion binding"/>
    <property type="evidence" value="ECO:0007669"/>
    <property type="project" value="TreeGrafter"/>
</dbReference>
<keyword evidence="5 12" id="KW-0812">Transmembrane</keyword>
<dbReference type="GO" id="GO:0005886">
    <property type="term" value="C:plasma membrane"/>
    <property type="evidence" value="ECO:0007669"/>
    <property type="project" value="UniProtKB-SubCell"/>
</dbReference>
<dbReference type="Gene3D" id="1.20.58.340">
    <property type="entry name" value="Magnesium transport protein CorA, transmembrane region"/>
    <property type="match status" value="2"/>
</dbReference>
<evidence type="ECO:0000256" key="12">
    <source>
        <dbReference type="RuleBase" id="RU362010"/>
    </source>
</evidence>
<keyword evidence="7 12" id="KW-1133">Transmembrane helix</keyword>
<protein>
    <recommendedName>
        <fullName evidence="12">Magnesium transport protein CorA</fullName>
    </recommendedName>
</protein>
<dbReference type="GO" id="GO:0015095">
    <property type="term" value="F:magnesium ion transmembrane transporter activity"/>
    <property type="evidence" value="ECO:0007669"/>
    <property type="project" value="UniProtKB-UniRule"/>
</dbReference>
<dbReference type="Proteomes" id="UP000287502">
    <property type="component" value="Chromosome"/>
</dbReference>
<reference evidence="13 14" key="1">
    <citation type="submission" date="2019-01" db="EMBL/GenBank/DDBJ databases">
        <title>Geovibrio thiophilus DSM 11263, complete genome.</title>
        <authorList>
            <person name="Spring S."/>
            <person name="Bunk B."/>
            <person name="Sproer C."/>
        </authorList>
    </citation>
    <scope>NUCLEOTIDE SEQUENCE [LARGE SCALE GENOMIC DNA]</scope>
    <source>
        <strain evidence="13 14">DSM 11263</strain>
    </source>
</reference>
<dbReference type="Pfam" id="PF01544">
    <property type="entry name" value="CorA"/>
    <property type="match status" value="1"/>
</dbReference>
<evidence type="ECO:0000256" key="5">
    <source>
        <dbReference type="ARBA" id="ARBA00022692"/>
    </source>
</evidence>
<evidence type="ECO:0000256" key="1">
    <source>
        <dbReference type="ARBA" id="ARBA00004651"/>
    </source>
</evidence>
<comment type="function">
    <text evidence="11">Mediates influx of magnesium ions. Alternates between open and closed states. Activated by low cytoplasmic Mg(2+) levels. Inactive when cytoplasmic Mg(2+) levels are high.</text>
</comment>
<dbReference type="InterPro" id="IPR045863">
    <property type="entry name" value="CorA_TM1_TM2"/>
</dbReference>
<sequence>MLRFFKTPEKRLGSAPGTLHEETSDYGFSAACTSYCEDVFEHASCDTVEACLEAIGREGTINWLNVTGHATHEVLREIGRKLDVHDLVLEDIQSATQPLKFEEYDSFVFIIVKSLIYDHNREIFTIADTKILVGENYVITFSAEPVPMYLKLFKRLSQKNTKLRKMGIPYFLFALLDALSDGSYETLNRIIDTVEELEEVVQENFQEFDVTEIYRIKQIMGHAKRSLWRYMEIINSIKVSDYLDIPDEVMPYYKDLEDHYKHMRDIVESVHSAATDMFNLYVSLNGQQMNEVMKVLTVFSAIFIPLTFIAGVYGMNFQHMPELAKPWGYPAVLVLMAGVVCAMVVYFRRKRWF</sequence>
<evidence type="ECO:0000256" key="11">
    <source>
        <dbReference type="ARBA" id="ARBA00045497"/>
    </source>
</evidence>
<organism evidence="13 14">
    <name type="scientific">Geovibrio thiophilus</name>
    <dbReference type="NCBI Taxonomy" id="139438"/>
    <lineage>
        <taxon>Bacteria</taxon>
        <taxon>Pseudomonadati</taxon>
        <taxon>Deferribacterota</taxon>
        <taxon>Deferribacteres</taxon>
        <taxon>Deferribacterales</taxon>
        <taxon>Geovibrionaceae</taxon>
        <taxon>Geovibrio</taxon>
    </lineage>
</organism>
<keyword evidence="8 12" id="KW-0406">Ion transport</keyword>
<evidence type="ECO:0000256" key="9">
    <source>
        <dbReference type="ARBA" id="ARBA00023136"/>
    </source>
</evidence>
<evidence type="ECO:0000256" key="7">
    <source>
        <dbReference type="ARBA" id="ARBA00022989"/>
    </source>
</evidence>
<dbReference type="InterPro" id="IPR004488">
    <property type="entry name" value="Mg/Co-transport_prot_CorA"/>
</dbReference>
<dbReference type="EMBL" id="CP035108">
    <property type="protein sequence ID" value="QAR32552.1"/>
    <property type="molecule type" value="Genomic_DNA"/>
</dbReference>
<evidence type="ECO:0000256" key="6">
    <source>
        <dbReference type="ARBA" id="ARBA00022842"/>
    </source>
</evidence>
<evidence type="ECO:0000313" key="14">
    <source>
        <dbReference type="Proteomes" id="UP000287502"/>
    </source>
</evidence>
<dbReference type="PANTHER" id="PTHR46494">
    <property type="entry name" value="CORA FAMILY METAL ION TRANSPORTER (EUROFUNG)"/>
    <property type="match status" value="1"/>
</dbReference>
<proteinExistence type="inferred from homology"/>
<dbReference type="RefSeq" id="WP_128465839.1">
    <property type="nucleotide sequence ID" value="NZ_CP035108.1"/>
</dbReference>
<keyword evidence="3 12" id="KW-0813">Transport</keyword>
<dbReference type="CDD" id="cd12828">
    <property type="entry name" value="TmCorA-like_1"/>
    <property type="match status" value="1"/>
</dbReference>
<evidence type="ECO:0000256" key="8">
    <source>
        <dbReference type="ARBA" id="ARBA00023065"/>
    </source>
</evidence>